<sequence>MEFYGQLVVLITGFPQGGIGHALAREFAANNFLVVATASVQNVVSNVVERYGRVDILVNNAGIQCVGLLAEIPLSAAQNTFDTNVFVLGYDFDKCLADLFILLHRKKGKILNVGSAPVLAPLPWAGVYTATKAALHSLTDNMRLELRPFGIQVINVVPEAVKSNIGNSSISSYNHMPEWRLYKPFEAAIWNRACLFQGPKITPTEEFAKKTVATVLKKNPPAWSLTSMRDLDQDNRFHLQELDVLSDESVQNAVSNVVERYGRVDILVNNAGIRCFGPLAEIPLSATQNTSDPNVFGYFVYGTLEFLSGFRLQR</sequence>
<organism evidence="1 2">
    <name type="scientific">Populus alba</name>
    <name type="common">White poplar</name>
    <dbReference type="NCBI Taxonomy" id="43335"/>
    <lineage>
        <taxon>Eukaryota</taxon>
        <taxon>Viridiplantae</taxon>
        <taxon>Streptophyta</taxon>
        <taxon>Embryophyta</taxon>
        <taxon>Tracheophyta</taxon>
        <taxon>Spermatophyta</taxon>
        <taxon>Magnoliopsida</taxon>
        <taxon>eudicotyledons</taxon>
        <taxon>Gunneridae</taxon>
        <taxon>Pentapetalae</taxon>
        <taxon>rosids</taxon>
        <taxon>fabids</taxon>
        <taxon>Malpighiales</taxon>
        <taxon>Salicaceae</taxon>
        <taxon>Saliceae</taxon>
        <taxon>Populus</taxon>
    </lineage>
</organism>
<protein>
    <submittedName>
        <fullName evidence="1">Uncharacterized protein</fullName>
    </submittedName>
</protein>
<name>A0ACC4C8V8_POPAL</name>
<accession>A0ACC4C8V8</accession>
<comment type="caution">
    <text evidence="1">The sequence shown here is derived from an EMBL/GenBank/DDBJ whole genome shotgun (WGS) entry which is preliminary data.</text>
</comment>
<gene>
    <name evidence="1" type="ORF">D5086_010263</name>
</gene>
<proteinExistence type="predicted"/>
<reference evidence="1 2" key="1">
    <citation type="journal article" date="2024" name="Plant Biotechnol. J.">
        <title>Genome and CRISPR/Cas9 system of a widespread forest tree (Populus alba) in the world.</title>
        <authorList>
            <person name="Liu Y.J."/>
            <person name="Jiang P.F."/>
            <person name="Han X.M."/>
            <person name="Li X.Y."/>
            <person name="Wang H.M."/>
            <person name="Wang Y.J."/>
            <person name="Wang X.X."/>
            <person name="Zeng Q.Y."/>
        </authorList>
    </citation>
    <scope>NUCLEOTIDE SEQUENCE [LARGE SCALE GENOMIC DNA]</scope>
    <source>
        <strain evidence="2">cv. PAL-ZL1</strain>
    </source>
</reference>
<evidence type="ECO:0000313" key="2">
    <source>
        <dbReference type="Proteomes" id="UP000309997"/>
    </source>
</evidence>
<dbReference type="EMBL" id="RCHU02000005">
    <property type="protein sequence ID" value="KAL3591623.1"/>
    <property type="molecule type" value="Genomic_DNA"/>
</dbReference>
<evidence type="ECO:0000313" key="1">
    <source>
        <dbReference type="EMBL" id="KAL3591623.1"/>
    </source>
</evidence>
<keyword evidence="2" id="KW-1185">Reference proteome</keyword>
<dbReference type="Proteomes" id="UP000309997">
    <property type="component" value="Unassembled WGS sequence"/>
</dbReference>